<evidence type="ECO:0008006" key="8">
    <source>
        <dbReference type="Google" id="ProtNLM"/>
    </source>
</evidence>
<gene>
    <name evidence="3" type="ORF">PR001_g9044</name>
    <name evidence="2" type="ORF">PR002_g24478</name>
    <name evidence="4" type="ORF">PR003_g13001</name>
</gene>
<accession>A0A6A3N4Z7</accession>
<keyword evidence="6" id="KW-1185">Reference proteome</keyword>
<comment type="caution">
    <text evidence="3">The sequence shown here is derived from an EMBL/GenBank/DDBJ whole genome shotgun (WGS) entry which is preliminary data.</text>
</comment>
<dbReference type="Proteomes" id="UP000434957">
    <property type="component" value="Unassembled WGS sequence"/>
</dbReference>
<evidence type="ECO:0000313" key="6">
    <source>
        <dbReference type="Proteomes" id="UP000434957"/>
    </source>
</evidence>
<feature type="chain" id="PRO_5033522391" description="Pectate lyase" evidence="1">
    <location>
        <begin position="26"/>
        <end position="59"/>
    </location>
</feature>
<evidence type="ECO:0000313" key="7">
    <source>
        <dbReference type="Proteomes" id="UP000435112"/>
    </source>
</evidence>
<sequence length="59" mass="6470">MCKKNIKFVYVWGLANFLTCYHVSGSDMNTFVSSEPPTLVNEGLKSVATKVTPLSNLTS</sequence>
<protein>
    <recommendedName>
        <fullName evidence="8">Pectate lyase</fullName>
    </recommendedName>
</protein>
<proteinExistence type="predicted"/>
<reference evidence="5 7" key="1">
    <citation type="submission" date="2018-09" db="EMBL/GenBank/DDBJ databases">
        <title>Genomic investigation of the strawberry pathogen Phytophthora fragariae indicates pathogenicity is determined by transcriptional variation in three key races.</title>
        <authorList>
            <person name="Adams T.M."/>
            <person name="Armitage A.D."/>
            <person name="Sobczyk M.K."/>
            <person name="Bates H.J."/>
            <person name="Dunwell J.M."/>
            <person name="Nellist C.F."/>
            <person name="Harrison R.J."/>
        </authorList>
    </citation>
    <scope>NUCLEOTIDE SEQUENCE [LARGE SCALE GENOMIC DNA]</scope>
    <source>
        <strain evidence="3 5">SCRP249</strain>
        <strain evidence="2 7">SCRP324</strain>
        <strain evidence="4 6">SCRP333</strain>
    </source>
</reference>
<dbReference type="EMBL" id="QXFV01000490">
    <property type="protein sequence ID" value="KAE9036022.1"/>
    <property type="molecule type" value="Genomic_DNA"/>
</dbReference>
<organism evidence="3 5">
    <name type="scientific">Phytophthora rubi</name>
    <dbReference type="NCBI Taxonomy" id="129364"/>
    <lineage>
        <taxon>Eukaryota</taxon>
        <taxon>Sar</taxon>
        <taxon>Stramenopiles</taxon>
        <taxon>Oomycota</taxon>
        <taxon>Peronosporomycetes</taxon>
        <taxon>Peronosporales</taxon>
        <taxon>Peronosporaceae</taxon>
        <taxon>Phytophthora</taxon>
    </lineage>
</organism>
<dbReference type="Proteomes" id="UP000435112">
    <property type="component" value="Unassembled WGS sequence"/>
</dbReference>
<evidence type="ECO:0000313" key="3">
    <source>
        <dbReference type="EMBL" id="KAE9036022.1"/>
    </source>
</evidence>
<dbReference type="EMBL" id="QXFT01000804">
    <property type="protein sequence ID" value="KAE9335462.1"/>
    <property type="molecule type" value="Genomic_DNA"/>
</dbReference>
<evidence type="ECO:0000313" key="5">
    <source>
        <dbReference type="Proteomes" id="UP000429607"/>
    </source>
</evidence>
<evidence type="ECO:0000256" key="1">
    <source>
        <dbReference type="SAM" id="SignalP"/>
    </source>
</evidence>
<evidence type="ECO:0000313" key="4">
    <source>
        <dbReference type="EMBL" id="KAE9335462.1"/>
    </source>
</evidence>
<evidence type="ECO:0000313" key="2">
    <source>
        <dbReference type="EMBL" id="KAE8979240.1"/>
    </source>
</evidence>
<keyword evidence="1" id="KW-0732">Signal</keyword>
<dbReference type="AlphaFoldDB" id="A0A6A3N4Z7"/>
<feature type="signal peptide" evidence="1">
    <location>
        <begin position="1"/>
        <end position="25"/>
    </location>
</feature>
<dbReference type="EMBL" id="QXFU01003013">
    <property type="protein sequence ID" value="KAE8979240.1"/>
    <property type="molecule type" value="Genomic_DNA"/>
</dbReference>
<dbReference type="Proteomes" id="UP000429607">
    <property type="component" value="Unassembled WGS sequence"/>
</dbReference>
<name>A0A6A3N4Z7_9STRA</name>